<evidence type="ECO:0000259" key="3">
    <source>
        <dbReference type="Pfam" id="PF07331"/>
    </source>
</evidence>
<dbReference type="Pfam" id="PF07331">
    <property type="entry name" value="TctB"/>
    <property type="match status" value="1"/>
</dbReference>
<dbReference type="AlphaFoldDB" id="A0A371P289"/>
<dbReference type="InterPro" id="IPR009936">
    <property type="entry name" value="DUF1468"/>
</dbReference>
<evidence type="ECO:0000313" key="4">
    <source>
        <dbReference type="EMBL" id="REK70062.1"/>
    </source>
</evidence>
<evidence type="ECO:0000256" key="1">
    <source>
        <dbReference type="SAM" id="MobiDB-lite"/>
    </source>
</evidence>
<proteinExistence type="predicted"/>
<evidence type="ECO:0000256" key="2">
    <source>
        <dbReference type="SAM" id="Phobius"/>
    </source>
</evidence>
<keyword evidence="2" id="KW-0472">Membrane</keyword>
<sequence length="185" mass="19150">MSTAETTPTETTPTESSPTGTRTGTTTVDKAQYGLAAFLAVVGAYVVYDATTLSDGFADQPVQPYAFPYVVGGVLLVLAALLAIATARGDMPAAEEGEDVDLTQPSDWVTVAKLVVVFLANILLIDWLGWAITGAILFVGTAYVLGSRTLIRDVAVGVALSVGTWYGFYSGLGLAIPAGILDGVL</sequence>
<feature type="transmembrane region" description="Helical" evidence="2">
    <location>
        <begin position="108"/>
        <end position="124"/>
    </location>
</feature>
<feature type="transmembrane region" description="Helical" evidence="2">
    <location>
        <begin position="158"/>
        <end position="180"/>
    </location>
</feature>
<name>A0A371P289_9ACTN</name>
<feature type="transmembrane region" description="Helical" evidence="2">
    <location>
        <begin position="68"/>
        <end position="87"/>
    </location>
</feature>
<dbReference type="OrthoDB" id="5119225at2"/>
<keyword evidence="5" id="KW-1185">Reference proteome</keyword>
<dbReference type="EMBL" id="QUBR01000002">
    <property type="protein sequence ID" value="REK70062.1"/>
    <property type="molecule type" value="Genomic_DNA"/>
</dbReference>
<comment type="caution">
    <text evidence="4">The sequence shown here is derived from an EMBL/GenBank/DDBJ whole genome shotgun (WGS) entry which is preliminary data.</text>
</comment>
<feature type="transmembrane region" description="Helical" evidence="2">
    <location>
        <begin position="31"/>
        <end position="48"/>
    </location>
</feature>
<feature type="domain" description="DUF1468" evidence="3">
    <location>
        <begin position="36"/>
        <end position="177"/>
    </location>
</feature>
<dbReference type="Proteomes" id="UP000265581">
    <property type="component" value="Unassembled WGS sequence"/>
</dbReference>
<keyword evidence="2" id="KW-0812">Transmembrane</keyword>
<keyword evidence="2" id="KW-1133">Transmembrane helix</keyword>
<gene>
    <name evidence="4" type="ORF">DX116_12850</name>
</gene>
<dbReference type="RefSeq" id="WP_119704660.1">
    <property type="nucleotide sequence ID" value="NZ_JBHSOI010000002.1"/>
</dbReference>
<feature type="region of interest" description="Disordered" evidence="1">
    <location>
        <begin position="1"/>
        <end position="25"/>
    </location>
</feature>
<protein>
    <submittedName>
        <fullName evidence="4">Tripartite tricarboxylate transporter TctB family protein</fullName>
    </submittedName>
</protein>
<reference evidence="4 5" key="1">
    <citation type="submission" date="2018-08" db="EMBL/GenBank/DDBJ databases">
        <title>Aeromicrobium sp. M2KJ-4, whole genome shotgun sequence.</title>
        <authorList>
            <person name="Tuo L."/>
        </authorList>
    </citation>
    <scope>NUCLEOTIDE SEQUENCE [LARGE SCALE GENOMIC DNA]</scope>
    <source>
        <strain evidence="4 5">M2KJ-4</strain>
    </source>
</reference>
<accession>A0A371P289</accession>
<evidence type="ECO:0000313" key="5">
    <source>
        <dbReference type="Proteomes" id="UP000265581"/>
    </source>
</evidence>
<organism evidence="4 5">
    <name type="scientific">Aeromicrobium endophyticum</name>
    <dbReference type="NCBI Taxonomy" id="2292704"/>
    <lineage>
        <taxon>Bacteria</taxon>
        <taxon>Bacillati</taxon>
        <taxon>Actinomycetota</taxon>
        <taxon>Actinomycetes</taxon>
        <taxon>Propionibacteriales</taxon>
        <taxon>Nocardioidaceae</taxon>
        <taxon>Aeromicrobium</taxon>
    </lineage>
</organism>
<feature type="transmembrane region" description="Helical" evidence="2">
    <location>
        <begin position="130"/>
        <end position="146"/>
    </location>
</feature>